<organism evidence="1 2">
    <name type="scientific">Amycolatopsis coloradensis</name>
    <dbReference type="NCBI Taxonomy" id="76021"/>
    <lineage>
        <taxon>Bacteria</taxon>
        <taxon>Bacillati</taxon>
        <taxon>Actinomycetota</taxon>
        <taxon>Actinomycetes</taxon>
        <taxon>Pseudonocardiales</taxon>
        <taxon>Pseudonocardiaceae</taxon>
        <taxon>Amycolatopsis</taxon>
    </lineage>
</organism>
<keyword evidence="2" id="KW-1185">Reference proteome</keyword>
<protein>
    <submittedName>
        <fullName evidence="1">Epoxide hydrolase family protein</fullName>
    </submittedName>
</protein>
<sequence>MRPYRIDIPDSEIADLRARIASTRWPAAVSVPGWERGVPGDYLRELATYWQSTYDWRAAERELNRHPQFITEIDGADVHFMHITSAEPGATPLLLTHGWPGSIVEFLDVIGPLTDPRANGLDPALAFHLVIPSIPGHGFSGPVTEPGWDVQRVAGAWAELMRRLGYDSYVTAGGDWGSIISLELSRLAPERVRGAYLSMLLTLPSGDPEELSQLGESDFARLAELGRFDAELSGYMKVQTTRPLTIGYGLTDSPVGQLAWIVEKFHDWNKAVKTPEEEVGRDRLLTNATLYWLTGTATSSAQFYYESAATLGKMFTPGAAPDPVTVPIGVAVFGQDPGLPIRSLAERDYSTITHWSEFDQGGHFAAMEQPKLYVGDLRTFVGSLDSRR</sequence>
<proteinExistence type="predicted"/>
<dbReference type="Proteomes" id="UP001456344">
    <property type="component" value="Chromosome"/>
</dbReference>
<dbReference type="EMBL" id="CP150484">
    <property type="protein sequence ID" value="WYW16335.1"/>
    <property type="molecule type" value="Genomic_DNA"/>
</dbReference>
<keyword evidence="1" id="KW-0378">Hydrolase</keyword>
<accession>A0ACD5BAA8</accession>
<evidence type="ECO:0000313" key="2">
    <source>
        <dbReference type="Proteomes" id="UP001456344"/>
    </source>
</evidence>
<gene>
    <name evidence="1" type="ORF">LCL61_12325</name>
</gene>
<reference evidence="1" key="1">
    <citation type="submission" date="2023-10" db="EMBL/GenBank/DDBJ databases">
        <title>Whole genome sequencing of actinobacterial strain Amycolatopsis sp. (BCA-696) identifies the underlying plant growth-promoting genes.</title>
        <authorList>
            <person name="Gandham P."/>
            <person name="Vadla N."/>
            <person name="Saji A."/>
            <person name="Srinivas V."/>
            <person name="Ruperao P."/>
            <person name="Selvanayagam S."/>
            <person name="Saxena R.K."/>
            <person name="Rathore A."/>
            <person name="Gopalakrishnan S."/>
            <person name="Thakur V."/>
        </authorList>
    </citation>
    <scope>NUCLEOTIDE SEQUENCE</scope>
    <source>
        <strain evidence="1">BCA-696</strain>
    </source>
</reference>
<name>A0ACD5BAA8_9PSEU</name>
<evidence type="ECO:0000313" key="1">
    <source>
        <dbReference type="EMBL" id="WYW16335.1"/>
    </source>
</evidence>